<protein>
    <submittedName>
        <fullName evidence="1">AAEL013474-PA</fullName>
    </submittedName>
</protein>
<accession>Q16J17</accession>
<dbReference type="EMBL" id="CH478037">
    <property type="protein sequence ID" value="EAT34263.1"/>
    <property type="molecule type" value="Genomic_DNA"/>
</dbReference>
<name>Q16J17_AEDAE</name>
<sequence>MPTLLATLTVHHLYYGGNRSTAIKLHHFPGVLSGSGQARSSHTTMATRVYHQYMPNGECRKRTVIEDDRVRAQQSFNGYMQLNKKLDHSQTML</sequence>
<reference evidence="1" key="1">
    <citation type="submission" date="2005-10" db="EMBL/GenBank/DDBJ databases">
        <authorList>
            <person name="Loftus B.J."/>
            <person name="Nene V.M."/>
            <person name="Hannick L.I."/>
            <person name="Bidwell S."/>
            <person name="Haas B."/>
            <person name="Amedeo P."/>
            <person name="Orvis J."/>
            <person name="Wortman J.R."/>
            <person name="White O.R."/>
            <person name="Salzberg S."/>
            <person name="Shumway M."/>
            <person name="Koo H."/>
            <person name="Zhao Y."/>
            <person name="Holmes M."/>
            <person name="Miller J."/>
            <person name="Schatz M."/>
            <person name="Pop M."/>
            <person name="Pai G."/>
            <person name="Utterback T."/>
            <person name="Rogers Y.-H."/>
            <person name="Kravitz S."/>
            <person name="Fraser C.M."/>
        </authorList>
    </citation>
    <scope>NUCLEOTIDE SEQUENCE</scope>
    <source>
        <strain evidence="1">Liverpool</strain>
    </source>
</reference>
<evidence type="ECO:0000313" key="2">
    <source>
        <dbReference type="Proteomes" id="UP000682892"/>
    </source>
</evidence>
<reference evidence="1" key="2">
    <citation type="journal article" date="2007" name="Science">
        <title>Genome sequence of Aedes aegypti, a major arbovirus vector.</title>
        <authorList>
            <person name="Nene V."/>
            <person name="Wortman J.R."/>
            <person name="Lawson D."/>
            <person name="Haas B."/>
            <person name="Kodira C."/>
            <person name="Tu Z.J."/>
            <person name="Loftus B."/>
            <person name="Xi Z."/>
            <person name="Megy K."/>
            <person name="Grabherr M."/>
            <person name="Ren Q."/>
            <person name="Zdobnov E.M."/>
            <person name="Lobo N.F."/>
            <person name="Campbell K.S."/>
            <person name="Brown S.E."/>
            <person name="Bonaldo M.F."/>
            <person name="Zhu J."/>
            <person name="Sinkins S.P."/>
            <person name="Hogenkamp D.G."/>
            <person name="Amedeo P."/>
            <person name="Arensburger P."/>
            <person name="Atkinson P.W."/>
            <person name="Bidwell S."/>
            <person name="Biedler J."/>
            <person name="Birney E."/>
            <person name="Bruggner R.V."/>
            <person name="Costas J."/>
            <person name="Coy M.R."/>
            <person name="Crabtree J."/>
            <person name="Crawford M."/>
            <person name="Debruyn B."/>
            <person name="Decaprio D."/>
            <person name="Eiglmeier K."/>
            <person name="Eisenstadt E."/>
            <person name="El-Dorry H."/>
            <person name="Gelbart W.M."/>
            <person name="Gomes S.L."/>
            <person name="Hammond M."/>
            <person name="Hannick L.I."/>
            <person name="Hogan J.R."/>
            <person name="Holmes M.H."/>
            <person name="Jaffe D."/>
            <person name="Johnston J.S."/>
            <person name="Kennedy R.C."/>
            <person name="Koo H."/>
            <person name="Kravitz S."/>
            <person name="Kriventseva E.V."/>
            <person name="Kulp D."/>
            <person name="Labutti K."/>
            <person name="Lee E."/>
            <person name="Li S."/>
            <person name="Lovin D.D."/>
            <person name="Mao C."/>
            <person name="Mauceli E."/>
            <person name="Menck C.F."/>
            <person name="Miller J.R."/>
            <person name="Montgomery P."/>
            <person name="Mori A."/>
            <person name="Nascimento A.L."/>
            <person name="Naveira H.F."/>
            <person name="Nusbaum C."/>
            <person name="O'leary S."/>
            <person name="Orvis J."/>
            <person name="Pertea M."/>
            <person name="Quesneville H."/>
            <person name="Reidenbach K.R."/>
            <person name="Rogers Y.H."/>
            <person name="Roth C.W."/>
            <person name="Schneider J.R."/>
            <person name="Schatz M."/>
            <person name="Shumway M."/>
            <person name="Stanke M."/>
            <person name="Stinson E.O."/>
            <person name="Tubio J.M."/>
            <person name="Vanzee J.P."/>
            <person name="Verjovski-Almeida S."/>
            <person name="Werner D."/>
            <person name="White O."/>
            <person name="Wyder S."/>
            <person name="Zeng Q."/>
            <person name="Zhao Q."/>
            <person name="Zhao Y."/>
            <person name="Hill C.A."/>
            <person name="Raikhel A.S."/>
            <person name="Soares M.B."/>
            <person name="Knudson D.L."/>
            <person name="Lee N.H."/>
            <person name="Galagan J."/>
            <person name="Salzberg S.L."/>
            <person name="Paulsen I.T."/>
            <person name="Dimopoulos G."/>
            <person name="Collins F.H."/>
            <person name="Birren B."/>
            <person name="Fraser-Liggett C.M."/>
            <person name="Severson D.W."/>
        </authorList>
    </citation>
    <scope>NUCLEOTIDE SEQUENCE [LARGE SCALE GENOMIC DNA]</scope>
    <source>
        <strain evidence="1">Liverpool</strain>
    </source>
</reference>
<organism evidence="1 2">
    <name type="scientific">Aedes aegypti</name>
    <name type="common">Yellowfever mosquito</name>
    <name type="synonym">Culex aegypti</name>
    <dbReference type="NCBI Taxonomy" id="7159"/>
    <lineage>
        <taxon>Eukaryota</taxon>
        <taxon>Metazoa</taxon>
        <taxon>Ecdysozoa</taxon>
        <taxon>Arthropoda</taxon>
        <taxon>Hexapoda</taxon>
        <taxon>Insecta</taxon>
        <taxon>Pterygota</taxon>
        <taxon>Neoptera</taxon>
        <taxon>Endopterygota</taxon>
        <taxon>Diptera</taxon>
        <taxon>Nematocera</taxon>
        <taxon>Culicoidea</taxon>
        <taxon>Culicidae</taxon>
        <taxon>Culicinae</taxon>
        <taxon>Aedini</taxon>
        <taxon>Aedes</taxon>
        <taxon>Stegomyia</taxon>
    </lineage>
</organism>
<gene>
    <name evidence="1" type="ORF">AaeL_AAEL013474</name>
</gene>
<proteinExistence type="predicted"/>
<reference evidence="1" key="3">
    <citation type="submission" date="2012-09" db="EMBL/GenBank/DDBJ databases">
        <authorList>
            <consortium name="VectorBase"/>
        </authorList>
    </citation>
    <scope>NUCLEOTIDE SEQUENCE</scope>
    <source>
        <strain evidence="1">Liverpool</strain>
    </source>
</reference>
<dbReference type="PaxDb" id="7159-AAEL013474-PA"/>
<dbReference type="HOGENOM" id="CLU_2415063_0_0_1"/>
<dbReference type="Proteomes" id="UP000682892">
    <property type="component" value="Unassembled WGS sequence"/>
</dbReference>
<dbReference type="AlphaFoldDB" id="Q16J17"/>
<evidence type="ECO:0000313" key="1">
    <source>
        <dbReference type="EMBL" id="EAT34263.1"/>
    </source>
</evidence>